<dbReference type="Gene3D" id="3.90.20.20">
    <property type="match status" value="1"/>
</dbReference>
<dbReference type="GO" id="GO:0051082">
    <property type="term" value="F:unfolded protein binding"/>
    <property type="evidence" value="ECO:0007669"/>
    <property type="project" value="TreeGrafter"/>
</dbReference>
<feature type="region of interest" description="Disordered" evidence="3">
    <location>
        <begin position="1"/>
        <end position="49"/>
    </location>
</feature>
<protein>
    <submittedName>
        <fullName evidence="4">Protein GrpE</fullName>
    </submittedName>
</protein>
<gene>
    <name evidence="4" type="primary">grpE_33</name>
    <name evidence="4" type="ORF">SDC9_100431</name>
</gene>
<name>A0A645AKB7_9ZZZZ</name>
<dbReference type="Pfam" id="PF01025">
    <property type="entry name" value="GrpE"/>
    <property type="match status" value="1"/>
</dbReference>
<dbReference type="GO" id="GO:0042803">
    <property type="term" value="F:protein homodimerization activity"/>
    <property type="evidence" value="ECO:0007669"/>
    <property type="project" value="InterPro"/>
</dbReference>
<comment type="caution">
    <text evidence="4">The sequence shown here is derived from an EMBL/GenBank/DDBJ whole genome shotgun (WGS) entry which is preliminary data.</text>
</comment>
<reference evidence="4" key="1">
    <citation type="submission" date="2019-08" db="EMBL/GenBank/DDBJ databases">
        <authorList>
            <person name="Kucharzyk K."/>
            <person name="Murdoch R.W."/>
            <person name="Higgins S."/>
            <person name="Loffler F."/>
        </authorList>
    </citation>
    <scope>NUCLEOTIDE SEQUENCE</scope>
</reference>
<evidence type="ECO:0000256" key="1">
    <source>
        <dbReference type="ARBA" id="ARBA00009054"/>
    </source>
</evidence>
<comment type="similarity">
    <text evidence="1">Belongs to the GrpE family.</text>
</comment>
<dbReference type="GO" id="GO:0006457">
    <property type="term" value="P:protein folding"/>
    <property type="evidence" value="ECO:0007669"/>
    <property type="project" value="InterPro"/>
</dbReference>
<dbReference type="GO" id="GO:0051087">
    <property type="term" value="F:protein-folding chaperone binding"/>
    <property type="evidence" value="ECO:0007669"/>
    <property type="project" value="InterPro"/>
</dbReference>
<feature type="compositionally biased region" description="Basic and acidic residues" evidence="3">
    <location>
        <begin position="26"/>
        <end position="45"/>
    </location>
</feature>
<evidence type="ECO:0000256" key="3">
    <source>
        <dbReference type="SAM" id="MobiDB-lite"/>
    </source>
</evidence>
<proteinExistence type="inferred from homology"/>
<dbReference type="PANTHER" id="PTHR21237:SF23">
    <property type="entry name" value="GRPE PROTEIN HOMOLOG, MITOCHONDRIAL"/>
    <property type="match status" value="1"/>
</dbReference>
<evidence type="ECO:0000313" key="4">
    <source>
        <dbReference type="EMBL" id="MPM53662.1"/>
    </source>
</evidence>
<organism evidence="4">
    <name type="scientific">bioreactor metagenome</name>
    <dbReference type="NCBI Taxonomy" id="1076179"/>
    <lineage>
        <taxon>unclassified sequences</taxon>
        <taxon>metagenomes</taxon>
        <taxon>ecological metagenomes</taxon>
    </lineage>
</organism>
<dbReference type="CDD" id="cd00446">
    <property type="entry name" value="GrpE"/>
    <property type="match status" value="1"/>
</dbReference>
<dbReference type="InterPro" id="IPR009012">
    <property type="entry name" value="GrpE_head"/>
</dbReference>
<dbReference type="InterPro" id="IPR013805">
    <property type="entry name" value="GrpE_CC"/>
</dbReference>
<accession>A0A645AKB7</accession>
<sequence>MKFGKKKEKMSEKEELKNQNEQLEPESDKTHDQKNENTGNDDAKAEQQCPDAVVETMESLQLKVNEWQDKYTRLFADFENYKKRMRQERFDLLQSAGSELMLDVLPVIDDFERGLASLDTATDIDAVKQGYELIYNKLLNILKQKGLEPMESANAAFDTDFHEAITMVDNPDMKGKVVDVIEKGYNLRGKVLRYAKVVVGK</sequence>
<dbReference type="PANTHER" id="PTHR21237">
    <property type="entry name" value="GRPE PROTEIN"/>
    <property type="match status" value="1"/>
</dbReference>
<dbReference type="InterPro" id="IPR000740">
    <property type="entry name" value="GrpE"/>
</dbReference>
<dbReference type="PRINTS" id="PR00773">
    <property type="entry name" value="GRPEPROTEIN"/>
</dbReference>
<dbReference type="SUPFAM" id="SSF58014">
    <property type="entry name" value="Coiled-coil domain of nucleotide exchange factor GrpE"/>
    <property type="match status" value="1"/>
</dbReference>
<feature type="compositionally biased region" description="Basic and acidic residues" evidence="3">
    <location>
        <begin position="9"/>
        <end position="18"/>
    </location>
</feature>
<evidence type="ECO:0000256" key="2">
    <source>
        <dbReference type="ARBA" id="ARBA00023186"/>
    </source>
</evidence>
<keyword evidence="2" id="KW-0143">Chaperone</keyword>
<dbReference type="EMBL" id="VSSQ01014439">
    <property type="protein sequence ID" value="MPM53662.1"/>
    <property type="molecule type" value="Genomic_DNA"/>
</dbReference>
<dbReference type="GO" id="GO:0000774">
    <property type="term" value="F:adenyl-nucleotide exchange factor activity"/>
    <property type="evidence" value="ECO:0007669"/>
    <property type="project" value="InterPro"/>
</dbReference>
<dbReference type="Gene3D" id="2.30.22.10">
    <property type="entry name" value="Head domain of nucleotide exchange factor GrpE"/>
    <property type="match status" value="1"/>
</dbReference>
<dbReference type="AlphaFoldDB" id="A0A645AKB7"/>
<dbReference type="SUPFAM" id="SSF51064">
    <property type="entry name" value="Head domain of nucleotide exchange factor GrpE"/>
    <property type="match status" value="1"/>
</dbReference>
<dbReference type="HAMAP" id="MF_01151">
    <property type="entry name" value="GrpE"/>
    <property type="match status" value="1"/>
</dbReference>